<feature type="domain" description="HNH nuclease" evidence="2">
    <location>
        <begin position="30"/>
        <end position="91"/>
    </location>
</feature>
<feature type="region of interest" description="Disordered" evidence="1">
    <location>
        <begin position="158"/>
        <end position="177"/>
    </location>
</feature>
<protein>
    <recommendedName>
        <fullName evidence="2">HNH nuclease domain-containing protein</fullName>
    </recommendedName>
</protein>
<keyword evidence="4" id="KW-1185">Reference proteome</keyword>
<proteinExistence type="predicted"/>
<dbReference type="Proteomes" id="UP001342418">
    <property type="component" value="Chromosome"/>
</dbReference>
<dbReference type="RefSeq" id="WP_338530611.1">
    <property type="nucleotide sequence ID" value="NZ_CP030941.1"/>
</dbReference>
<dbReference type="SMART" id="SM00507">
    <property type="entry name" value="HNHc"/>
    <property type="match status" value="1"/>
</dbReference>
<dbReference type="InterPro" id="IPR003615">
    <property type="entry name" value="HNH_nuc"/>
</dbReference>
<reference evidence="3 4" key="1">
    <citation type="submission" date="2018-07" db="EMBL/GenBank/DDBJ databases">
        <title>Genome sequence of Nitratireductor thuwali#1536.</title>
        <authorList>
            <person name="Michoud G."/>
            <person name="Merlino G."/>
            <person name="Sefrji F.O."/>
            <person name="Daffonchio D."/>
        </authorList>
    </citation>
    <scope>NUCLEOTIDE SEQUENCE [LARGE SCALE GENOMIC DNA]</scope>
    <source>
        <strain evidence="4">Nit1536</strain>
    </source>
</reference>
<sequence length="197" mass="22205">MSLTDNLRRTHDARPHRHLYRDMRWRGQHGIRLQALIRDRFTCQRCGCMLVTGKPNHPRAATVNHKIPHKGDERLFFNLANTESVCKTCHDGRIQREEERGHLVGSDETGRPVDPEHPWSRDCNQNQPRLRESTGSGTSCCFMTRGRCRSTTVPAATGCEAKRRKSRAGLSPRGEHPTAIGLSRATLSISLFDAAVS</sequence>
<evidence type="ECO:0000259" key="2">
    <source>
        <dbReference type="SMART" id="SM00507"/>
    </source>
</evidence>
<accession>A0ABY5MK67</accession>
<feature type="region of interest" description="Disordered" evidence="1">
    <location>
        <begin position="97"/>
        <end position="130"/>
    </location>
</feature>
<evidence type="ECO:0000256" key="1">
    <source>
        <dbReference type="SAM" id="MobiDB-lite"/>
    </source>
</evidence>
<evidence type="ECO:0000313" key="4">
    <source>
        <dbReference type="Proteomes" id="UP001342418"/>
    </source>
</evidence>
<evidence type="ECO:0000313" key="3">
    <source>
        <dbReference type="EMBL" id="UUP18375.1"/>
    </source>
</evidence>
<organism evidence="3 4">
    <name type="scientific">Nitratireductor thuwali</name>
    <dbReference type="NCBI Taxonomy" id="2267699"/>
    <lineage>
        <taxon>Bacteria</taxon>
        <taxon>Pseudomonadati</taxon>
        <taxon>Pseudomonadota</taxon>
        <taxon>Alphaproteobacteria</taxon>
        <taxon>Hyphomicrobiales</taxon>
        <taxon>Phyllobacteriaceae</taxon>
        <taxon>Nitratireductor</taxon>
    </lineage>
</organism>
<gene>
    <name evidence="3" type="ORF">NTH_02855</name>
</gene>
<feature type="compositionally biased region" description="Basic and acidic residues" evidence="1">
    <location>
        <begin position="108"/>
        <end position="120"/>
    </location>
</feature>
<dbReference type="EMBL" id="CP030941">
    <property type="protein sequence ID" value="UUP18375.1"/>
    <property type="molecule type" value="Genomic_DNA"/>
</dbReference>
<name>A0ABY5MK67_9HYPH</name>